<evidence type="ECO:0000313" key="3">
    <source>
        <dbReference type="Proteomes" id="UP000694521"/>
    </source>
</evidence>
<dbReference type="Ensembl" id="ENSACDT00005017030.1">
    <property type="protein sequence ID" value="ENSACDP00005014157.1"/>
    <property type="gene ID" value="ENSACDG00005010385.1"/>
</dbReference>
<evidence type="ECO:0000313" key="2">
    <source>
        <dbReference type="Ensembl" id="ENSACDP00005014157.1"/>
    </source>
</evidence>
<dbReference type="InterPro" id="IPR036051">
    <property type="entry name" value="KRAB_dom_sf"/>
</dbReference>
<dbReference type="Gene3D" id="6.10.140.140">
    <property type="match status" value="1"/>
</dbReference>
<feature type="domain" description="KRAB" evidence="1">
    <location>
        <begin position="73"/>
        <end position="144"/>
    </location>
</feature>
<protein>
    <recommendedName>
        <fullName evidence="1">KRAB domain-containing protein</fullName>
    </recommendedName>
</protein>
<dbReference type="AlphaFoldDB" id="A0A8B9E0W5"/>
<proteinExistence type="predicted"/>
<dbReference type="Proteomes" id="UP000694521">
    <property type="component" value="Unplaced"/>
</dbReference>
<keyword evidence="3" id="KW-1185">Reference proteome</keyword>
<dbReference type="SUPFAM" id="SSF109640">
    <property type="entry name" value="KRAB domain (Kruppel-associated box)"/>
    <property type="match status" value="1"/>
</dbReference>
<accession>A0A8B9E0W5</accession>
<dbReference type="SMART" id="SM00349">
    <property type="entry name" value="KRAB"/>
    <property type="match status" value="1"/>
</dbReference>
<dbReference type="InterPro" id="IPR001909">
    <property type="entry name" value="KRAB"/>
</dbReference>
<reference evidence="2" key="2">
    <citation type="submission" date="2025-09" db="UniProtKB">
        <authorList>
            <consortium name="Ensembl"/>
        </authorList>
    </citation>
    <scope>IDENTIFICATION</scope>
</reference>
<dbReference type="GO" id="GO:0006355">
    <property type="term" value="P:regulation of DNA-templated transcription"/>
    <property type="evidence" value="ECO:0007669"/>
    <property type="project" value="InterPro"/>
</dbReference>
<dbReference type="Pfam" id="PF01352">
    <property type="entry name" value="KRAB"/>
    <property type="match status" value="1"/>
</dbReference>
<dbReference type="CDD" id="cd07765">
    <property type="entry name" value="KRAB_A-box"/>
    <property type="match status" value="1"/>
</dbReference>
<sequence>VEAHGARLLGLERRTVSTEKKYVDCERTVVDFGNQLESKLAVLGTLVQEYGHLQQRLESVENLLRNRNLWVLRLPPGPRGEVPKQEWENLEEWQRELYKNVLRGNSESLISLDYAVSKPDLLSRLQREVPCGEVALGEREIPVEFILGDNACVLLSPGR</sequence>
<dbReference type="PROSITE" id="PS50805">
    <property type="entry name" value="KRAB"/>
    <property type="match status" value="1"/>
</dbReference>
<evidence type="ECO:0000259" key="1">
    <source>
        <dbReference type="PROSITE" id="PS50805"/>
    </source>
</evidence>
<name>A0A8B9E0W5_ANSCY</name>
<reference evidence="2" key="1">
    <citation type="submission" date="2025-08" db="UniProtKB">
        <authorList>
            <consortium name="Ensembl"/>
        </authorList>
    </citation>
    <scope>IDENTIFICATION</scope>
</reference>
<organism evidence="2 3">
    <name type="scientific">Anser cygnoides</name>
    <name type="common">Swan goose</name>
    <dbReference type="NCBI Taxonomy" id="8845"/>
    <lineage>
        <taxon>Eukaryota</taxon>
        <taxon>Metazoa</taxon>
        <taxon>Chordata</taxon>
        <taxon>Craniata</taxon>
        <taxon>Vertebrata</taxon>
        <taxon>Euteleostomi</taxon>
        <taxon>Archelosauria</taxon>
        <taxon>Archosauria</taxon>
        <taxon>Dinosauria</taxon>
        <taxon>Saurischia</taxon>
        <taxon>Theropoda</taxon>
        <taxon>Coelurosauria</taxon>
        <taxon>Aves</taxon>
        <taxon>Neognathae</taxon>
        <taxon>Galloanserae</taxon>
        <taxon>Anseriformes</taxon>
        <taxon>Anatidae</taxon>
        <taxon>Anserinae</taxon>
        <taxon>Anser</taxon>
    </lineage>
</organism>